<reference evidence="2" key="1">
    <citation type="journal article" date="2023" name="Mol. Biol. Evol.">
        <title>Third-Generation Sequencing Reveals the Adaptive Role of the Epigenome in Three Deep-Sea Polychaetes.</title>
        <authorList>
            <person name="Perez M."/>
            <person name="Aroh O."/>
            <person name="Sun Y."/>
            <person name="Lan Y."/>
            <person name="Juniper S.K."/>
            <person name="Young C.R."/>
            <person name="Angers B."/>
            <person name="Qian P.Y."/>
        </authorList>
    </citation>
    <scope>NUCLEOTIDE SEQUENCE</scope>
    <source>
        <strain evidence="2">R07B-5</strain>
    </source>
</reference>
<dbReference type="AlphaFoldDB" id="A0AAD9K7K1"/>
<feature type="region of interest" description="Disordered" evidence="1">
    <location>
        <begin position="252"/>
        <end position="272"/>
    </location>
</feature>
<organism evidence="2 3">
    <name type="scientific">Ridgeia piscesae</name>
    <name type="common">Tubeworm</name>
    <dbReference type="NCBI Taxonomy" id="27915"/>
    <lineage>
        <taxon>Eukaryota</taxon>
        <taxon>Metazoa</taxon>
        <taxon>Spiralia</taxon>
        <taxon>Lophotrochozoa</taxon>
        <taxon>Annelida</taxon>
        <taxon>Polychaeta</taxon>
        <taxon>Sedentaria</taxon>
        <taxon>Canalipalpata</taxon>
        <taxon>Sabellida</taxon>
        <taxon>Siboglinidae</taxon>
        <taxon>Ridgeia</taxon>
    </lineage>
</organism>
<evidence type="ECO:0000256" key="1">
    <source>
        <dbReference type="SAM" id="MobiDB-lite"/>
    </source>
</evidence>
<evidence type="ECO:0000313" key="3">
    <source>
        <dbReference type="Proteomes" id="UP001209878"/>
    </source>
</evidence>
<comment type="caution">
    <text evidence="2">The sequence shown here is derived from an EMBL/GenBank/DDBJ whole genome shotgun (WGS) entry which is preliminary data.</text>
</comment>
<keyword evidence="3" id="KW-1185">Reference proteome</keyword>
<accession>A0AAD9K7K1</accession>
<protein>
    <submittedName>
        <fullName evidence="2">Uncharacterized protein</fullName>
    </submittedName>
</protein>
<proteinExistence type="predicted"/>
<evidence type="ECO:0000313" key="2">
    <source>
        <dbReference type="EMBL" id="KAK2166369.1"/>
    </source>
</evidence>
<sequence>MMEEFGVNVGLRKLPPCPLDDREATSGRKGMPMNVLFCGDSSILIYLLVRRLLRNGHRVTLLQHFDPELRVSENDNRITDLISELRATETRFSIHHTTTCKPLSMWQNATPRTPLFRHVIFITTPLEGMESPSTTFVRHYLQCLSSLLEGMKLYNPRPIFTLVDKAHDAVELDRGITHVKFNDVMDTAMDFMLYTYWSLYNMTMINMKLTPDIDNKLSIASSTASLFVDEISSSIVAAMQNRSRCEDRHILDGVDKDEGPSQGNSHARADTPAAETGDIVLTTYLTSKKDPQRRIFMPSSNYTYVSEWHLSMRDIGIKAVVFHDGLTPVFRKRMHPEVTFQEISPGKLSLNDDRYFHFLRYIETRPTIKHILFSDISDVIFLRNPFELMRLLGDHLYIGDDMEGYPLVGSLPWTVNKIRSCFGSGFNTEKATKSLSKYSVVYNAGIIGGPRHVILRFLRHLTAVLSELAGDNCNTAAVNYVAHTYFDDIIFCGFPLTSKYKEYQNNMSGTYLIHK</sequence>
<dbReference type="Proteomes" id="UP001209878">
    <property type="component" value="Unassembled WGS sequence"/>
</dbReference>
<name>A0AAD9K7K1_RIDPI</name>
<dbReference type="EMBL" id="JAODUO010001324">
    <property type="protein sequence ID" value="KAK2166369.1"/>
    <property type="molecule type" value="Genomic_DNA"/>
</dbReference>
<gene>
    <name evidence="2" type="ORF">NP493_1325g01008</name>
</gene>